<reference evidence="18" key="1">
    <citation type="submission" date="2017-02" db="UniProtKB">
        <authorList>
            <consortium name="WormBaseParasite"/>
        </authorList>
    </citation>
    <scope>IDENTIFICATION</scope>
</reference>
<evidence type="ECO:0000256" key="2">
    <source>
        <dbReference type="ARBA" id="ARBA00022670"/>
    </source>
</evidence>
<dbReference type="PROSITE" id="PS51670">
    <property type="entry name" value="SHKT"/>
    <property type="match status" value="2"/>
</dbReference>
<dbReference type="SMART" id="SM00254">
    <property type="entry name" value="ShKT"/>
    <property type="match status" value="2"/>
</dbReference>
<protein>
    <recommendedName>
        <fullName evidence="11">Metalloendopeptidase</fullName>
        <ecNumber evidence="11">3.4.24.-</ecNumber>
    </recommendedName>
</protein>
<organism evidence="17 18">
    <name type="scientific">Parastrongyloides trichosuri</name>
    <name type="common">Possum-specific nematode worm</name>
    <dbReference type="NCBI Taxonomy" id="131310"/>
    <lineage>
        <taxon>Eukaryota</taxon>
        <taxon>Metazoa</taxon>
        <taxon>Ecdysozoa</taxon>
        <taxon>Nematoda</taxon>
        <taxon>Chromadorea</taxon>
        <taxon>Rhabditida</taxon>
        <taxon>Tylenchina</taxon>
        <taxon>Panagrolaimomorpha</taxon>
        <taxon>Strongyloidoidea</taxon>
        <taxon>Strongyloididae</taxon>
        <taxon>Parastrongyloides</taxon>
    </lineage>
</organism>
<feature type="compositionally biased region" description="Low complexity" evidence="13">
    <location>
        <begin position="407"/>
        <end position="417"/>
    </location>
</feature>
<accession>A0A0N5A6B5</accession>
<feature type="compositionally biased region" description="Basic and acidic residues" evidence="13">
    <location>
        <begin position="397"/>
        <end position="406"/>
    </location>
</feature>
<evidence type="ECO:0000313" key="17">
    <source>
        <dbReference type="Proteomes" id="UP000038045"/>
    </source>
</evidence>
<evidence type="ECO:0000259" key="16">
    <source>
        <dbReference type="PROSITE" id="PS51864"/>
    </source>
</evidence>
<dbReference type="SUPFAM" id="SSF55486">
    <property type="entry name" value="Metalloproteases ('zincins'), catalytic domain"/>
    <property type="match status" value="1"/>
</dbReference>
<dbReference type="Gene3D" id="3.40.390.10">
    <property type="entry name" value="Collagenase (Catalytic Domain)"/>
    <property type="match status" value="1"/>
</dbReference>
<feature type="active site" evidence="10">
    <location>
        <position position="222"/>
    </location>
</feature>
<dbReference type="GO" id="GO:0006508">
    <property type="term" value="P:proteolysis"/>
    <property type="evidence" value="ECO:0007669"/>
    <property type="project" value="UniProtKB-KW"/>
</dbReference>
<evidence type="ECO:0000256" key="12">
    <source>
        <dbReference type="SAM" id="Coils"/>
    </source>
</evidence>
<evidence type="ECO:0000256" key="6">
    <source>
        <dbReference type="ARBA" id="ARBA00023049"/>
    </source>
</evidence>
<keyword evidence="8 9" id="KW-1015">Disulfide bond</keyword>
<feature type="region of interest" description="Disordered" evidence="13">
    <location>
        <begin position="397"/>
        <end position="417"/>
    </location>
</feature>
<evidence type="ECO:0000259" key="15">
    <source>
        <dbReference type="PROSITE" id="PS51670"/>
    </source>
</evidence>
<keyword evidence="6 10" id="KW-0482">Metalloprotease</keyword>
<dbReference type="EC" id="3.4.24.-" evidence="11"/>
<evidence type="ECO:0000256" key="14">
    <source>
        <dbReference type="SAM" id="Phobius"/>
    </source>
</evidence>
<dbReference type="PROSITE" id="PS51864">
    <property type="entry name" value="ASTACIN"/>
    <property type="match status" value="1"/>
</dbReference>
<evidence type="ECO:0000256" key="1">
    <source>
        <dbReference type="ARBA" id="ARBA00002657"/>
    </source>
</evidence>
<dbReference type="InterPro" id="IPR024079">
    <property type="entry name" value="MetalloPept_cat_dom_sf"/>
</dbReference>
<dbReference type="InterPro" id="IPR001506">
    <property type="entry name" value="Peptidase_M12A"/>
</dbReference>
<keyword evidence="4 10" id="KW-0378">Hydrolase</keyword>
<keyword evidence="5 10" id="KW-0862">Zinc</keyword>
<feature type="domain" description="ShKT" evidence="15">
    <location>
        <begin position="427"/>
        <end position="461"/>
    </location>
</feature>
<feature type="transmembrane region" description="Helical" evidence="14">
    <location>
        <begin position="12"/>
        <end position="35"/>
    </location>
</feature>
<keyword evidence="14" id="KW-0472">Membrane</keyword>
<dbReference type="FunFam" id="3.40.390.10:FF:000042">
    <property type="entry name" value="Metalloendopeptidase"/>
    <property type="match status" value="1"/>
</dbReference>
<feature type="binding site" evidence="10">
    <location>
        <position position="231"/>
    </location>
    <ligand>
        <name>Zn(2+)</name>
        <dbReference type="ChEBI" id="CHEBI:29105"/>
        <note>catalytic</note>
    </ligand>
</feature>
<evidence type="ECO:0000256" key="4">
    <source>
        <dbReference type="ARBA" id="ARBA00022801"/>
    </source>
</evidence>
<evidence type="ECO:0000256" key="10">
    <source>
        <dbReference type="PROSITE-ProRule" id="PRU01211"/>
    </source>
</evidence>
<dbReference type="Gene3D" id="1.10.10.1940">
    <property type="match status" value="1"/>
</dbReference>
<evidence type="ECO:0000256" key="7">
    <source>
        <dbReference type="ARBA" id="ARBA00023145"/>
    </source>
</evidence>
<proteinExistence type="predicted"/>
<dbReference type="STRING" id="131310.A0A0N5A6B5"/>
<dbReference type="GO" id="GO:0008270">
    <property type="term" value="F:zinc ion binding"/>
    <property type="evidence" value="ECO:0007669"/>
    <property type="project" value="UniProtKB-UniRule"/>
</dbReference>
<evidence type="ECO:0000256" key="3">
    <source>
        <dbReference type="ARBA" id="ARBA00022723"/>
    </source>
</evidence>
<feature type="binding site" evidence="10">
    <location>
        <position position="221"/>
    </location>
    <ligand>
        <name>Zn(2+)</name>
        <dbReference type="ChEBI" id="CHEBI:29105"/>
        <note>catalytic</note>
    </ligand>
</feature>
<feature type="domain" description="ShKT" evidence="15">
    <location>
        <begin position="519"/>
        <end position="553"/>
    </location>
</feature>
<keyword evidence="3 10" id="KW-0479">Metal-binding</keyword>
<dbReference type="Pfam" id="PF01400">
    <property type="entry name" value="Astacin"/>
    <property type="match status" value="1"/>
</dbReference>
<dbReference type="Proteomes" id="UP000038045">
    <property type="component" value="Unplaced"/>
</dbReference>
<dbReference type="Pfam" id="PF01549">
    <property type="entry name" value="ShK"/>
    <property type="match status" value="2"/>
</dbReference>
<dbReference type="CDD" id="cd04280">
    <property type="entry name" value="ZnMc_astacin_like"/>
    <property type="match status" value="1"/>
</dbReference>
<sequence>MLRVYLGLINKRIAMNIFYILVLSPTILSLSLLPIPDNSANAVKKQYDSFSENFLLPQDYDLAQSTPVKQPTEKEMDDMQNSALFEGDIMGVPDDEDPTMYIQRDLPLGDHDSFEHIFRTPYYSALNLATYPDKLWTDGRVPYMLEEGMTQSQRAAIAQAFEEYKTKTCIKFEPRQEYDEDYIYIKRNRGFGCSSYVGRAGGNQTVSLEIGKCFSKGIIAHELMHSIGFFHEHSRTDRDDFVEINEDNIRPGMMRNFEKYPRKIIDPLGMPYDYESVMHYHKLAFSKNGKPTLIPRDNGAEIGQRYKLSDVDAKKINKLYQCMEYSIIKPDITEESYEKTTKRPKLTKKPEKERYTRWPTKKQTTTYQPPKPISTTTPEYVIIEETTTPEIIETSEKEIEEEKTTTESETSTVEVTTTSSSTKKEKCENLNAHCTMWEQLGHCQHSTKYMKHYCRKSCNFCESTSGEDSSEGSENKVKEIEKNKEIVEKKKVTVEEVSTFAPTTMNPTTKKDKKPSKACVDKNLFCGYWAKVGECKTESKFMKIFCKKSCHLC</sequence>
<keyword evidence="12" id="KW-0175">Coiled coil</keyword>
<feature type="coiled-coil region" evidence="12">
    <location>
        <begin position="470"/>
        <end position="497"/>
    </location>
</feature>
<feature type="disulfide bond" evidence="9">
    <location>
        <begin position="427"/>
        <end position="461"/>
    </location>
</feature>
<feature type="domain" description="Peptidase M12A" evidence="16">
    <location>
        <begin position="127"/>
        <end position="323"/>
    </location>
</feature>
<dbReference type="WBParaSite" id="PTRK_0001746200.1">
    <property type="protein sequence ID" value="PTRK_0001746200.1"/>
    <property type="gene ID" value="PTRK_0001746200"/>
</dbReference>
<dbReference type="PANTHER" id="PTHR10127">
    <property type="entry name" value="DISCOIDIN, CUB, EGF, LAMININ , AND ZINC METALLOPROTEASE DOMAIN CONTAINING"/>
    <property type="match status" value="1"/>
</dbReference>
<name>A0A0N5A6B5_PARTI</name>
<keyword evidence="2 10" id="KW-0645">Protease</keyword>
<keyword evidence="14" id="KW-0812">Transmembrane</keyword>
<evidence type="ECO:0000256" key="9">
    <source>
        <dbReference type="PROSITE-ProRule" id="PRU01005"/>
    </source>
</evidence>
<evidence type="ECO:0000313" key="18">
    <source>
        <dbReference type="WBParaSite" id="PTRK_0001746200.1"/>
    </source>
</evidence>
<evidence type="ECO:0000256" key="13">
    <source>
        <dbReference type="SAM" id="MobiDB-lite"/>
    </source>
</evidence>
<dbReference type="PRINTS" id="PR00480">
    <property type="entry name" value="ASTACIN"/>
</dbReference>
<dbReference type="AlphaFoldDB" id="A0A0N5A6B5"/>
<comment type="cofactor">
    <cofactor evidence="10 11">
        <name>Zn(2+)</name>
        <dbReference type="ChEBI" id="CHEBI:29105"/>
    </cofactor>
    <text evidence="10 11">Binds 1 zinc ion per subunit.</text>
</comment>
<keyword evidence="14" id="KW-1133">Transmembrane helix</keyword>
<dbReference type="PANTHER" id="PTHR10127:SF780">
    <property type="entry name" value="METALLOENDOPEPTIDASE"/>
    <property type="match status" value="1"/>
</dbReference>
<feature type="binding site" evidence="10">
    <location>
        <position position="225"/>
    </location>
    <ligand>
        <name>Zn(2+)</name>
        <dbReference type="ChEBI" id="CHEBI:29105"/>
        <note>catalytic</note>
    </ligand>
</feature>
<dbReference type="SMART" id="SM00235">
    <property type="entry name" value="ZnMc"/>
    <property type="match status" value="1"/>
</dbReference>
<comment type="function">
    <text evidence="1">Metalloprotease.</text>
</comment>
<evidence type="ECO:0000256" key="5">
    <source>
        <dbReference type="ARBA" id="ARBA00022833"/>
    </source>
</evidence>
<keyword evidence="7" id="KW-0865">Zymogen</keyword>
<comment type="caution">
    <text evidence="9">Lacks conserved residue(s) required for the propagation of feature annotation.</text>
</comment>
<evidence type="ECO:0000256" key="11">
    <source>
        <dbReference type="RuleBase" id="RU361183"/>
    </source>
</evidence>
<dbReference type="InterPro" id="IPR006026">
    <property type="entry name" value="Peptidase_Metallo"/>
</dbReference>
<keyword evidence="17" id="KW-1185">Reference proteome</keyword>
<dbReference type="InterPro" id="IPR034035">
    <property type="entry name" value="Astacin-like_dom"/>
</dbReference>
<dbReference type="GO" id="GO:0004222">
    <property type="term" value="F:metalloendopeptidase activity"/>
    <property type="evidence" value="ECO:0007669"/>
    <property type="project" value="UniProtKB-UniRule"/>
</dbReference>
<dbReference type="InterPro" id="IPR003582">
    <property type="entry name" value="ShKT_dom"/>
</dbReference>
<evidence type="ECO:0000256" key="8">
    <source>
        <dbReference type="ARBA" id="ARBA00023157"/>
    </source>
</evidence>
<feature type="disulfide bond" evidence="9">
    <location>
        <begin position="519"/>
        <end position="553"/>
    </location>
</feature>